<name>A0ABR0SH63_9HYPO</name>
<proteinExistence type="predicted"/>
<protein>
    <submittedName>
        <fullName evidence="1">Uncharacterized protein</fullName>
    </submittedName>
</protein>
<reference evidence="1 2" key="1">
    <citation type="submission" date="2024-01" db="EMBL/GenBank/DDBJ databases">
        <title>Complete genome of Cladobotryum mycophilum ATHUM6906.</title>
        <authorList>
            <person name="Christinaki A.C."/>
            <person name="Myridakis A.I."/>
            <person name="Kouvelis V.N."/>
        </authorList>
    </citation>
    <scope>NUCLEOTIDE SEQUENCE [LARGE SCALE GENOMIC DNA]</scope>
    <source>
        <strain evidence="1 2">ATHUM6906</strain>
    </source>
</reference>
<keyword evidence="2" id="KW-1185">Reference proteome</keyword>
<accession>A0ABR0SH63</accession>
<dbReference type="Proteomes" id="UP001338125">
    <property type="component" value="Unassembled WGS sequence"/>
</dbReference>
<gene>
    <name evidence="1" type="ORF">PT974_09388</name>
</gene>
<dbReference type="EMBL" id="JAVFKD010000014">
    <property type="protein sequence ID" value="KAK5991110.1"/>
    <property type="molecule type" value="Genomic_DNA"/>
</dbReference>
<comment type="caution">
    <text evidence="1">The sequence shown here is derived from an EMBL/GenBank/DDBJ whole genome shotgun (WGS) entry which is preliminary data.</text>
</comment>
<evidence type="ECO:0000313" key="2">
    <source>
        <dbReference type="Proteomes" id="UP001338125"/>
    </source>
</evidence>
<evidence type="ECO:0000313" key="1">
    <source>
        <dbReference type="EMBL" id="KAK5991110.1"/>
    </source>
</evidence>
<organism evidence="1 2">
    <name type="scientific">Cladobotryum mycophilum</name>
    <dbReference type="NCBI Taxonomy" id="491253"/>
    <lineage>
        <taxon>Eukaryota</taxon>
        <taxon>Fungi</taxon>
        <taxon>Dikarya</taxon>
        <taxon>Ascomycota</taxon>
        <taxon>Pezizomycotina</taxon>
        <taxon>Sordariomycetes</taxon>
        <taxon>Hypocreomycetidae</taxon>
        <taxon>Hypocreales</taxon>
        <taxon>Hypocreaceae</taxon>
        <taxon>Cladobotryum</taxon>
    </lineage>
</organism>
<sequence>MKAFALEHVPPPISRATPDVLVMILERLPDVESLKSAVLSHELFYQSFSTCKNSICTTVLEHELSEGRFTHAVVTHEIVNGDYALPKFEDVDIDNIAGFVDRVRQYRNKIEGILVSPSTAFTISRRDRMVVELADLLVDNCAYAGDQLFTPCGIQFAIDPSLPWNLSILAGFSVNLRFTHHDQRDYLLDAHDKLTEIQKCIANRLFSPWEYHQVIALSSYFRRALIGFENETHGAERHIPELLLSGVEFIHEALCVVDRENLGSFLQPFKDEIGLRNMHGFGMVLCRGVRDSWTRREPKEYESYTPFWEYDDQAYWSWHKLESRQLEHFSVDPVWLDYFQEKASILEGRLDLWSAALWDEPRWDEINRTLDDFLSDVWEGIMHHWDPMAVGFSLMVHPDLME</sequence>